<name>A0A7W9EG00_9SPHN</name>
<dbReference type="InterPro" id="IPR036388">
    <property type="entry name" value="WH-like_DNA-bd_sf"/>
</dbReference>
<dbReference type="SUPFAM" id="SSF46689">
    <property type="entry name" value="Homeodomain-like"/>
    <property type="match status" value="1"/>
</dbReference>
<dbReference type="RefSeq" id="WP_184018399.1">
    <property type="nucleotide sequence ID" value="NZ_JACIJC010000003.1"/>
</dbReference>
<dbReference type="Gene3D" id="1.10.10.10">
    <property type="entry name" value="Winged helix-like DNA-binding domain superfamily/Winged helix DNA-binding domain"/>
    <property type="match status" value="1"/>
</dbReference>
<dbReference type="InterPro" id="IPR007367">
    <property type="entry name" value="DUF433"/>
</dbReference>
<protein>
    <submittedName>
        <fullName evidence="1">Uncharacterized protein (DUF433 family)</fullName>
    </submittedName>
</protein>
<proteinExistence type="predicted"/>
<keyword evidence="2" id="KW-1185">Reference proteome</keyword>
<organism evidence="1 2">
    <name type="scientific">Sphingobium boeckii</name>
    <dbReference type="NCBI Taxonomy" id="1082345"/>
    <lineage>
        <taxon>Bacteria</taxon>
        <taxon>Pseudomonadati</taxon>
        <taxon>Pseudomonadota</taxon>
        <taxon>Alphaproteobacteria</taxon>
        <taxon>Sphingomonadales</taxon>
        <taxon>Sphingomonadaceae</taxon>
        <taxon>Sphingobium</taxon>
    </lineage>
</organism>
<dbReference type="InterPro" id="IPR009057">
    <property type="entry name" value="Homeodomain-like_sf"/>
</dbReference>
<dbReference type="Pfam" id="PF04255">
    <property type="entry name" value="DUF433"/>
    <property type="match status" value="1"/>
</dbReference>
<dbReference type="Proteomes" id="UP000549617">
    <property type="component" value="Unassembled WGS sequence"/>
</dbReference>
<evidence type="ECO:0000313" key="2">
    <source>
        <dbReference type="Proteomes" id="UP000549617"/>
    </source>
</evidence>
<dbReference type="PANTHER" id="PTHR34849">
    <property type="entry name" value="SSL5025 PROTEIN"/>
    <property type="match status" value="1"/>
</dbReference>
<gene>
    <name evidence="1" type="ORF">FHS49_002257</name>
</gene>
<sequence>MGYQDRIAGKIEVTSTPGIMGGQPCISGTRIPAEIILLYLREGASRFEIFADYPSLPVGAIEAVVRWAQDSGMNVQIPD</sequence>
<reference evidence="1 2" key="1">
    <citation type="submission" date="2020-08" db="EMBL/GenBank/DDBJ databases">
        <title>Genomic Encyclopedia of Type Strains, Phase IV (KMG-IV): sequencing the most valuable type-strain genomes for metagenomic binning, comparative biology and taxonomic classification.</title>
        <authorList>
            <person name="Goeker M."/>
        </authorList>
    </citation>
    <scope>NUCLEOTIDE SEQUENCE [LARGE SCALE GENOMIC DNA]</scope>
    <source>
        <strain evidence="1 2">DSM 25079</strain>
    </source>
</reference>
<dbReference type="AlphaFoldDB" id="A0A7W9EG00"/>
<comment type="caution">
    <text evidence="1">The sequence shown here is derived from an EMBL/GenBank/DDBJ whole genome shotgun (WGS) entry which is preliminary data.</text>
</comment>
<accession>A0A7W9EG00</accession>
<dbReference type="EMBL" id="JACIJC010000003">
    <property type="protein sequence ID" value="MBB5686241.1"/>
    <property type="molecule type" value="Genomic_DNA"/>
</dbReference>
<evidence type="ECO:0000313" key="1">
    <source>
        <dbReference type="EMBL" id="MBB5686241.1"/>
    </source>
</evidence>
<dbReference type="PANTHER" id="PTHR34849:SF3">
    <property type="entry name" value="SSR2962 PROTEIN"/>
    <property type="match status" value="1"/>
</dbReference>